<reference evidence="2" key="1">
    <citation type="submission" date="2021-02" db="EMBL/GenBank/DDBJ databases">
        <authorList>
            <person name="Dougan E. K."/>
            <person name="Rhodes N."/>
            <person name="Thang M."/>
            <person name="Chan C."/>
        </authorList>
    </citation>
    <scope>NUCLEOTIDE SEQUENCE</scope>
</reference>
<comment type="caution">
    <text evidence="2">The sequence shown here is derived from an EMBL/GenBank/DDBJ whole genome shotgun (WGS) entry which is preliminary data.</text>
</comment>
<gene>
    <name evidence="2" type="ORF">PGLA2088_LOCUS43987</name>
</gene>
<protein>
    <submittedName>
        <fullName evidence="2">Uncharacterized protein</fullName>
    </submittedName>
</protein>
<dbReference type="AlphaFoldDB" id="A0A813LDU4"/>
<accession>A0A813LDU4</accession>
<evidence type="ECO:0000313" key="2">
    <source>
        <dbReference type="EMBL" id="CAE8725122.1"/>
    </source>
</evidence>
<proteinExistence type="predicted"/>
<name>A0A813LDU4_POLGL</name>
<feature type="non-terminal residue" evidence="2">
    <location>
        <position position="1"/>
    </location>
</feature>
<organism evidence="2 3">
    <name type="scientific">Polarella glacialis</name>
    <name type="common">Dinoflagellate</name>
    <dbReference type="NCBI Taxonomy" id="89957"/>
    <lineage>
        <taxon>Eukaryota</taxon>
        <taxon>Sar</taxon>
        <taxon>Alveolata</taxon>
        <taxon>Dinophyceae</taxon>
        <taxon>Suessiales</taxon>
        <taxon>Suessiaceae</taxon>
        <taxon>Polarella</taxon>
    </lineage>
</organism>
<evidence type="ECO:0000313" key="3">
    <source>
        <dbReference type="Proteomes" id="UP000626109"/>
    </source>
</evidence>
<feature type="region of interest" description="Disordered" evidence="1">
    <location>
        <begin position="1"/>
        <end position="60"/>
    </location>
</feature>
<sequence length="117" mass="12921">MLLPCFPVPGRTLHPLAKQKAQGQHDSHGPSNPKPKSRRTAICKAHQEADTTAEGSKQRLHSSPVLQQLLALGQAPSLDEVSDIVSVELRNWTRNPRHATALLSSLARHRLPRIARH</sequence>
<dbReference type="Proteomes" id="UP000626109">
    <property type="component" value="Unassembled WGS sequence"/>
</dbReference>
<evidence type="ECO:0000256" key="1">
    <source>
        <dbReference type="SAM" id="MobiDB-lite"/>
    </source>
</evidence>
<dbReference type="EMBL" id="CAJNNW010035000">
    <property type="protein sequence ID" value="CAE8725122.1"/>
    <property type="molecule type" value="Genomic_DNA"/>
</dbReference>